<reference evidence="2 3" key="1">
    <citation type="journal article" date="2018" name="Elife">
        <title>Firefly genomes illuminate parallel origins of bioluminescence in beetles.</title>
        <authorList>
            <person name="Fallon T.R."/>
            <person name="Lower S.E."/>
            <person name="Chang C.H."/>
            <person name="Bessho-Uehara M."/>
            <person name="Martin G.J."/>
            <person name="Bewick A.J."/>
            <person name="Behringer M."/>
            <person name="Debat H.J."/>
            <person name="Wong I."/>
            <person name="Day J.C."/>
            <person name="Suvorov A."/>
            <person name="Silva C.J."/>
            <person name="Stanger-Hall K.F."/>
            <person name="Hall D.W."/>
            <person name="Schmitz R.J."/>
            <person name="Nelson D.R."/>
            <person name="Lewis S.M."/>
            <person name="Shigenobu S."/>
            <person name="Bybee S.M."/>
            <person name="Larracuente A.M."/>
            <person name="Oba Y."/>
            <person name="Weng J.K."/>
        </authorList>
    </citation>
    <scope>NUCLEOTIDE SEQUENCE [LARGE SCALE GENOMIC DNA]</scope>
    <source>
        <strain evidence="2">1611_PpyrPB1</strain>
        <tissue evidence="2">Whole body</tissue>
    </source>
</reference>
<dbReference type="Proteomes" id="UP000327044">
    <property type="component" value="Unassembled WGS sequence"/>
</dbReference>
<proteinExistence type="predicted"/>
<dbReference type="InParanoid" id="A0A5N4B7R2"/>
<evidence type="ECO:0000256" key="1">
    <source>
        <dbReference type="SAM" id="Phobius"/>
    </source>
</evidence>
<gene>
    <name evidence="2" type="ORF">PPYR_02612</name>
</gene>
<dbReference type="AlphaFoldDB" id="A0A5N4B7R2"/>
<keyword evidence="3" id="KW-1185">Reference proteome</keyword>
<sequence length="164" mass="18295">MSLKMSVPTPTRIETFVIIMSTFASRRSCLILFGLVMVAVLAGTDFFKGMYDICGVKEDSTIYQAVMCNVYVILYITYLHIITVPSALRNLAFLLSWPVFTLLFRLAVFCTFVPVVKISATGISAMIGCLIATMIVLVDFLLIERRKKGTVEVMEDAEDEEILA</sequence>
<keyword evidence="1" id="KW-0472">Membrane</keyword>
<feature type="transmembrane region" description="Helical" evidence="1">
    <location>
        <begin position="93"/>
        <end position="116"/>
    </location>
</feature>
<dbReference type="EMBL" id="VVIM01000001">
    <property type="protein sequence ID" value="KAB0805642.1"/>
    <property type="molecule type" value="Genomic_DNA"/>
</dbReference>
<name>A0A5N4B7R2_PHOPY</name>
<feature type="transmembrane region" description="Helical" evidence="1">
    <location>
        <begin position="62"/>
        <end position="81"/>
    </location>
</feature>
<feature type="transmembrane region" description="Helical" evidence="1">
    <location>
        <begin position="122"/>
        <end position="142"/>
    </location>
</feature>
<evidence type="ECO:0000313" key="3">
    <source>
        <dbReference type="Proteomes" id="UP000327044"/>
    </source>
</evidence>
<accession>A0A5N4B7R2</accession>
<keyword evidence="1" id="KW-1133">Transmembrane helix</keyword>
<protein>
    <submittedName>
        <fullName evidence="2">Uncharacterized protein</fullName>
    </submittedName>
</protein>
<keyword evidence="1" id="KW-0812">Transmembrane</keyword>
<evidence type="ECO:0000313" key="2">
    <source>
        <dbReference type="EMBL" id="KAB0805642.1"/>
    </source>
</evidence>
<feature type="transmembrane region" description="Helical" evidence="1">
    <location>
        <begin position="29"/>
        <end position="50"/>
    </location>
</feature>
<comment type="caution">
    <text evidence="2">The sequence shown here is derived from an EMBL/GenBank/DDBJ whole genome shotgun (WGS) entry which is preliminary data.</text>
</comment>
<organism evidence="2 3">
    <name type="scientific">Photinus pyralis</name>
    <name type="common">Common eastern firefly</name>
    <name type="synonym">Lampyris pyralis</name>
    <dbReference type="NCBI Taxonomy" id="7054"/>
    <lineage>
        <taxon>Eukaryota</taxon>
        <taxon>Metazoa</taxon>
        <taxon>Ecdysozoa</taxon>
        <taxon>Arthropoda</taxon>
        <taxon>Hexapoda</taxon>
        <taxon>Insecta</taxon>
        <taxon>Pterygota</taxon>
        <taxon>Neoptera</taxon>
        <taxon>Endopterygota</taxon>
        <taxon>Coleoptera</taxon>
        <taxon>Polyphaga</taxon>
        <taxon>Elateriformia</taxon>
        <taxon>Elateroidea</taxon>
        <taxon>Lampyridae</taxon>
        <taxon>Lampyrinae</taxon>
        <taxon>Photinus</taxon>
    </lineage>
</organism>